<keyword evidence="3" id="KW-1185">Reference proteome</keyword>
<keyword evidence="1" id="KW-1133">Transmembrane helix</keyword>
<name>A0A345RY78_9PSED</name>
<reference evidence="2 3" key="1">
    <citation type="submission" date="2018-05" db="EMBL/GenBank/DDBJ databases">
        <title>Complete genome sequence of Pseudomonas kribbensis 46-2(T).</title>
        <authorList>
            <person name="Jeong H."/>
            <person name="Lee S.-G."/>
            <person name="Rha E."/>
            <person name="Kim H."/>
        </authorList>
    </citation>
    <scope>NUCLEOTIDE SEQUENCE [LARGE SCALE GENOMIC DNA]</scope>
    <source>
        <strain evidence="2 3">46-2</strain>
    </source>
</reference>
<evidence type="ECO:0000313" key="3">
    <source>
        <dbReference type="Proteomes" id="UP000253720"/>
    </source>
</evidence>
<evidence type="ECO:0008006" key="4">
    <source>
        <dbReference type="Google" id="ProtNLM"/>
    </source>
</evidence>
<dbReference type="KEGG" id="pke:DLD99_28420"/>
<dbReference type="Proteomes" id="UP000253720">
    <property type="component" value="Chromosome"/>
</dbReference>
<evidence type="ECO:0000313" key="2">
    <source>
        <dbReference type="EMBL" id="AXI64244.1"/>
    </source>
</evidence>
<evidence type="ECO:0000256" key="1">
    <source>
        <dbReference type="SAM" id="Phobius"/>
    </source>
</evidence>
<feature type="transmembrane region" description="Helical" evidence="1">
    <location>
        <begin position="66"/>
        <end position="84"/>
    </location>
</feature>
<protein>
    <recommendedName>
        <fullName evidence="4">DUF2388 domain-containing protein</fullName>
    </recommendedName>
</protein>
<sequence>MCNRCTKGFVSNKGSVKSIMSGRHNKQSISGIGCALVVMLTLTTSTSVRAEGCVGIGCLVNGGPLEFSMLTGIGLLFTVAGPFISTSEASANKSSKHYTQALIDDAATHLATEGEYESPILESEWRKYLKSYGHQPSKNEFAKMVLATYG</sequence>
<keyword evidence="1" id="KW-0472">Membrane</keyword>
<dbReference type="AlphaFoldDB" id="A0A345RY78"/>
<dbReference type="EMBL" id="CP029608">
    <property type="protein sequence ID" value="AXI64244.1"/>
    <property type="molecule type" value="Genomic_DNA"/>
</dbReference>
<organism evidence="2 3">
    <name type="scientific">Pseudomonas kribbensis</name>
    <dbReference type="NCBI Taxonomy" id="1628086"/>
    <lineage>
        <taxon>Bacteria</taxon>
        <taxon>Pseudomonadati</taxon>
        <taxon>Pseudomonadota</taxon>
        <taxon>Gammaproteobacteria</taxon>
        <taxon>Pseudomonadales</taxon>
        <taxon>Pseudomonadaceae</taxon>
        <taxon>Pseudomonas</taxon>
    </lineage>
</organism>
<accession>A0A345RY78</accession>
<gene>
    <name evidence="2" type="ORF">DLD99_28420</name>
</gene>
<proteinExistence type="predicted"/>
<keyword evidence="1" id="KW-0812">Transmembrane</keyword>